<evidence type="ECO:0000256" key="7">
    <source>
        <dbReference type="ARBA" id="ARBA00022630"/>
    </source>
</evidence>
<keyword evidence="11" id="KW-0560">Oxidoreductase</keyword>
<dbReference type="Proteomes" id="UP001152607">
    <property type="component" value="Unassembled WGS sequence"/>
</dbReference>
<dbReference type="SUPFAM" id="SSF51395">
    <property type="entry name" value="FMN-linked oxidoreductases"/>
    <property type="match status" value="1"/>
</dbReference>
<keyword evidence="6" id="KW-0349">Heme</keyword>
<comment type="subcellular location">
    <subcellularLocation>
        <location evidence="3">Mitochondrion intermembrane space</location>
    </subcellularLocation>
</comment>
<evidence type="ECO:0000256" key="2">
    <source>
        <dbReference type="ARBA" id="ARBA00001970"/>
    </source>
</evidence>
<feature type="domain" description="Cytochrome b5 heme-binding" evidence="22">
    <location>
        <begin position="4"/>
        <end position="81"/>
    </location>
</feature>
<dbReference type="InterPro" id="IPR037458">
    <property type="entry name" value="L-MDH/L-LDH_FMN-bd"/>
</dbReference>
<evidence type="ECO:0000256" key="9">
    <source>
        <dbReference type="ARBA" id="ARBA00022723"/>
    </source>
</evidence>
<comment type="cofactor">
    <cofactor evidence="2">
        <name>heme b</name>
        <dbReference type="ChEBI" id="CHEBI:60344"/>
    </cofactor>
</comment>
<keyword evidence="10" id="KW-0809">Transit peptide</keyword>
<dbReference type="PROSITE" id="PS00191">
    <property type="entry name" value="CYTOCHROME_B5_1"/>
    <property type="match status" value="1"/>
</dbReference>
<dbReference type="AlphaFoldDB" id="A0A9W4UV27"/>
<keyword evidence="8" id="KW-0288">FMN</keyword>
<keyword evidence="7" id="KW-0285">Flavoprotein</keyword>
<comment type="similarity">
    <text evidence="16">In the N-terminal section; belongs to the cytochrome b5 family.</text>
</comment>
<dbReference type="InterPro" id="IPR013785">
    <property type="entry name" value="Aldolase_TIM"/>
</dbReference>
<dbReference type="InterPro" id="IPR000262">
    <property type="entry name" value="FMN-dep_DH"/>
</dbReference>
<dbReference type="InterPro" id="IPR018506">
    <property type="entry name" value="Cyt_B5_heme-BS"/>
</dbReference>
<keyword evidence="9" id="KW-0479">Metal-binding</keyword>
<evidence type="ECO:0000256" key="12">
    <source>
        <dbReference type="ARBA" id="ARBA00023004"/>
    </source>
</evidence>
<name>A0A9W4UV27_9PLEO</name>
<dbReference type="GO" id="GO:0005758">
    <property type="term" value="C:mitochondrial intermembrane space"/>
    <property type="evidence" value="ECO:0007669"/>
    <property type="project" value="UniProtKB-SubCell"/>
</dbReference>
<gene>
    <name evidence="24" type="ORF">PDIGIT_LOCUS15606</name>
</gene>
<dbReference type="GO" id="GO:0004460">
    <property type="term" value="F:L-lactate dehydrogenase (cytochrome) activity"/>
    <property type="evidence" value="ECO:0007669"/>
    <property type="project" value="UniProtKB-EC"/>
</dbReference>
<evidence type="ECO:0000256" key="4">
    <source>
        <dbReference type="ARBA" id="ARBA00011881"/>
    </source>
</evidence>
<dbReference type="OrthoDB" id="1925334at2759"/>
<evidence type="ECO:0000256" key="17">
    <source>
        <dbReference type="ARBA" id="ARBA00066458"/>
    </source>
</evidence>
<evidence type="ECO:0000256" key="13">
    <source>
        <dbReference type="ARBA" id="ARBA00023128"/>
    </source>
</evidence>
<dbReference type="FunFam" id="3.20.20.70:FF:000062">
    <property type="entry name" value="Cytochrome b2, mitochondrial, putative"/>
    <property type="match status" value="1"/>
</dbReference>
<keyword evidence="25" id="KW-1185">Reference proteome</keyword>
<dbReference type="Gene3D" id="3.20.20.70">
    <property type="entry name" value="Aldolase class I"/>
    <property type="match status" value="1"/>
</dbReference>
<evidence type="ECO:0000256" key="3">
    <source>
        <dbReference type="ARBA" id="ARBA00004569"/>
    </source>
</evidence>
<evidence type="ECO:0000256" key="6">
    <source>
        <dbReference type="ARBA" id="ARBA00022617"/>
    </source>
</evidence>
<evidence type="ECO:0000313" key="24">
    <source>
        <dbReference type="EMBL" id="CAI6342399.1"/>
    </source>
</evidence>
<evidence type="ECO:0000259" key="23">
    <source>
        <dbReference type="PROSITE" id="PS51349"/>
    </source>
</evidence>
<evidence type="ECO:0000256" key="20">
    <source>
        <dbReference type="ARBA" id="ARBA00078774"/>
    </source>
</evidence>
<keyword evidence="5" id="KW-0813">Transport</keyword>
<proteinExistence type="inferred from homology"/>
<evidence type="ECO:0000256" key="10">
    <source>
        <dbReference type="ARBA" id="ARBA00022946"/>
    </source>
</evidence>
<evidence type="ECO:0000256" key="1">
    <source>
        <dbReference type="ARBA" id="ARBA00001917"/>
    </source>
</evidence>
<comment type="cofactor">
    <cofactor evidence="1">
        <name>FMN</name>
        <dbReference type="ChEBI" id="CHEBI:58210"/>
    </cofactor>
</comment>
<keyword evidence="13" id="KW-0496">Mitochondrion</keyword>
<dbReference type="PROSITE" id="PS51349">
    <property type="entry name" value="FMN_HYDROXY_ACID_DH_2"/>
    <property type="match status" value="1"/>
</dbReference>
<dbReference type="CDD" id="cd02922">
    <property type="entry name" value="FCB2_FMN"/>
    <property type="match status" value="1"/>
</dbReference>
<dbReference type="EC" id="1.1.2.3" evidence="17"/>
<evidence type="ECO:0000256" key="8">
    <source>
        <dbReference type="ARBA" id="ARBA00022643"/>
    </source>
</evidence>
<dbReference type="GO" id="GO:0020037">
    <property type="term" value="F:heme binding"/>
    <property type="evidence" value="ECO:0007669"/>
    <property type="project" value="InterPro"/>
</dbReference>
<dbReference type="SMART" id="SM01117">
    <property type="entry name" value="Cyt-b5"/>
    <property type="match status" value="1"/>
</dbReference>
<evidence type="ECO:0000256" key="5">
    <source>
        <dbReference type="ARBA" id="ARBA00022448"/>
    </source>
</evidence>
<dbReference type="InterPro" id="IPR001199">
    <property type="entry name" value="Cyt_B5-like_heme/steroid-bd"/>
</dbReference>
<comment type="caution">
    <text evidence="24">The sequence shown here is derived from an EMBL/GenBank/DDBJ whole genome shotgun (WGS) entry which is preliminary data.</text>
</comment>
<dbReference type="SUPFAM" id="SSF55856">
    <property type="entry name" value="Cytochrome b5-like heme/steroid binding domain"/>
    <property type="match status" value="1"/>
</dbReference>
<protein>
    <recommendedName>
        <fullName evidence="18">L-lactate dehydrogenase (cytochrome)</fullName>
        <ecNumber evidence="17">1.1.2.3</ecNumber>
    </recommendedName>
    <alternativeName>
        <fullName evidence="20">Cytochrome b2</fullName>
    </alternativeName>
    <alternativeName>
        <fullName evidence="19">Flavocytochrome b2</fullName>
    </alternativeName>
    <alternativeName>
        <fullName evidence="21">L-lactate ferricytochrome c oxidoreductase</fullName>
    </alternativeName>
</protein>
<comment type="subunit">
    <text evidence="4">Homotetramer.</text>
</comment>
<organism evidence="24 25">
    <name type="scientific">Periconia digitata</name>
    <dbReference type="NCBI Taxonomy" id="1303443"/>
    <lineage>
        <taxon>Eukaryota</taxon>
        <taxon>Fungi</taxon>
        <taxon>Dikarya</taxon>
        <taxon>Ascomycota</taxon>
        <taxon>Pezizomycotina</taxon>
        <taxon>Dothideomycetes</taxon>
        <taxon>Pleosporomycetidae</taxon>
        <taxon>Pleosporales</taxon>
        <taxon>Massarineae</taxon>
        <taxon>Periconiaceae</taxon>
        <taxon>Periconia</taxon>
    </lineage>
</organism>
<evidence type="ECO:0000256" key="16">
    <source>
        <dbReference type="ARBA" id="ARBA00061589"/>
    </source>
</evidence>
<accession>A0A9W4UV27</accession>
<dbReference type="PANTHER" id="PTHR10578:SF104">
    <property type="entry name" value="CYTOCHROME B2, MITOCHONDRIAL-RELATED"/>
    <property type="match status" value="1"/>
</dbReference>
<dbReference type="InterPro" id="IPR037396">
    <property type="entry name" value="FMN_HAD"/>
</dbReference>
<dbReference type="FunFam" id="3.10.120.10:FF:000009">
    <property type="entry name" value="Cytochrome b2, mitochondrial, putative"/>
    <property type="match status" value="1"/>
</dbReference>
<dbReference type="PANTHER" id="PTHR10578">
    <property type="entry name" value="S -2-HYDROXY-ACID OXIDASE-RELATED"/>
    <property type="match status" value="1"/>
</dbReference>
<evidence type="ECO:0000259" key="22">
    <source>
        <dbReference type="PROSITE" id="PS50255"/>
    </source>
</evidence>
<dbReference type="EMBL" id="CAOQHR010000013">
    <property type="protein sequence ID" value="CAI6342399.1"/>
    <property type="molecule type" value="Genomic_DNA"/>
</dbReference>
<dbReference type="Gene3D" id="3.10.120.10">
    <property type="entry name" value="Cytochrome b5-like heme/steroid binding domain"/>
    <property type="match status" value="1"/>
</dbReference>
<dbReference type="PROSITE" id="PS50255">
    <property type="entry name" value="CYTOCHROME_B5_2"/>
    <property type="match status" value="1"/>
</dbReference>
<feature type="domain" description="FMN hydroxy acid dehydrogenase" evidence="23">
    <location>
        <begin position="128"/>
        <end position="487"/>
    </location>
</feature>
<dbReference type="GO" id="GO:0046872">
    <property type="term" value="F:metal ion binding"/>
    <property type="evidence" value="ECO:0007669"/>
    <property type="project" value="UniProtKB-KW"/>
</dbReference>
<dbReference type="Pfam" id="PF01070">
    <property type="entry name" value="FMN_dh"/>
    <property type="match status" value="1"/>
</dbReference>
<keyword evidence="12" id="KW-0408">Iron</keyword>
<comment type="similarity">
    <text evidence="15">In the C-terminal section; belongs to the FMN-dependent alpha-hydroxy acid dehydrogenase family.</text>
</comment>
<comment type="catalytic activity">
    <reaction evidence="14">
        <text>(S)-lactate + 2 Fe(III)-[cytochrome c] = 2 Fe(II)-[cytochrome c] + pyruvate + 2 H(+)</text>
        <dbReference type="Rhea" id="RHEA:19909"/>
        <dbReference type="Rhea" id="RHEA-COMP:10350"/>
        <dbReference type="Rhea" id="RHEA-COMP:14399"/>
        <dbReference type="ChEBI" id="CHEBI:15361"/>
        <dbReference type="ChEBI" id="CHEBI:15378"/>
        <dbReference type="ChEBI" id="CHEBI:16651"/>
        <dbReference type="ChEBI" id="CHEBI:29033"/>
        <dbReference type="ChEBI" id="CHEBI:29034"/>
        <dbReference type="EC" id="1.1.2.3"/>
    </reaction>
    <physiologicalReaction direction="left-to-right" evidence="14">
        <dbReference type="Rhea" id="RHEA:19910"/>
    </physiologicalReaction>
</comment>
<evidence type="ECO:0000256" key="21">
    <source>
        <dbReference type="ARBA" id="ARBA00078938"/>
    </source>
</evidence>
<dbReference type="Pfam" id="PF00173">
    <property type="entry name" value="Cyt-b5"/>
    <property type="match status" value="1"/>
</dbReference>
<evidence type="ECO:0000256" key="15">
    <source>
        <dbReference type="ARBA" id="ARBA00061137"/>
    </source>
</evidence>
<evidence type="ECO:0000256" key="19">
    <source>
        <dbReference type="ARBA" id="ARBA00075949"/>
    </source>
</evidence>
<evidence type="ECO:0000256" key="11">
    <source>
        <dbReference type="ARBA" id="ARBA00023002"/>
    </source>
</evidence>
<evidence type="ECO:0000256" key="14">
    <source>
        <dbReference type="ARBA" id="ARBA00052399"/>
    </source>
</evidence>
<sequence length="509" mass="54950">MATSSSLSLEDVKTHNSPDSCWVVISNQVWNVTDFLPSHPGGAEAILKYAGRDATQIYNELHAPGMLEEALAHDKFIGDILPSSDVPPKATIEEASAAENSLQPQIQTPIKAEAVQTPSQSLLPYEKPHLHSLISAADFQEVARHTLTPKAWAFYSSAATDLVTYGMNKSIIRRIMFRPRVLRDVKTVSIKRKVLGCESSTPFFISPAAMARMAHPDGELALARGAGDEGIVHCISSNASYPLSSIVKAGNADQTFWLQLYVNSDRGKTEELLRKAAALGIKGIFVTVDAPVPGKREADERIAAENVASAISGAVASNDKKGGGMGRLMAAYVEKSLIWEDISWIKKVSGLPVVLKGVQSAADAMMAARFGADGIFLSNHGGRSLDGAQPSILVLLELHRICPDVFDKLHIYIDGGFERGSDILKAIALGATAVGVGRPYLYSLTYGKEGVEHLTQILKDELETSMRLCGITDISQAHPGLLNTSDIDHMVSTSADEHPYIRWKPKAML</sequence>
<reference evidence="24" key="1">
    <citation type="submission" date="2023-01" db="EMBL/GenBank/DDBJ databases">
        <authorList>
            <person name="Van Ghelder C."/>
            <person name="Rancurel C."/>
        </authorList>
    </citation>
    <scope>NUCLEOTIDE SEQUENCE</scope>
    <source>
        <strain evidence="24">CNCM I-4278</strain>
    </source>
</reference>
<dbReference type="InterPro" id="IPR036400">
    <property type="entry name" value="Cyt_B5-like_heme/steroid_sf"/>
</dbReference>
<evidence type="ECO:0000256" key="18">
    <source>
        <dbReference type="ARBA" id="ARBA00068515"/>
    </source>
</evidence>
<dbReference type="PRINTS" id="PR00363">
    <property type="entry name" value="CYTOCHROMEB5"/>
</dbReference>
<evidence type="ECO:0000313" key="25">
    <source>
        <dbReference type="Proteomes" id="UP001152607"/>
    </source>
</evidence>